<organism evidence="1 2">
    <name type="scientific">Sphingomonas alba</name>
    <dbReference type="NCBI Taxonomy" id="2908208"/>
    <lineage>
        <taxon>Bacteria</taxon>
        <taxon>Pseudomonadati</taxon>
        <taxon>Pseudomonadota</taxon>
        <taxon>Alphaproteobacteria</taxon>
        <taxon>Sphingomonadales</taxon>
        <taxon>Sphingomonadaceae</taxon>
        <taxon>Sphingomonas</taxon>
    </lineage>
</organism>
<keyword evidence="2" id="KW-1185">Reference proteome</keyword>
<dbReference type="InterPro" id="IPR011051">
    <property type="entry name" value="RmlC_Cupin_sf"/>
</dbReference>
<evidence type="ECO:0000313" key="1">
    <source>
        <dbReference type="EMBL" id="MCL6684299.1"/>
    </source>
</evidence>
<evidence type="ECO:0000313" key="2">
    <source>
        <dbReference type="Proteomes" id="UP001165363"/>
    </source>
</evidence>
<comment type="caution">
    <text evidence="1">The sequence shown here is derived from an EMBL/GenBank/DDBJ whole genome shotgun (WGS) entry which is preliminary data.</text>
</comment>
<dbReference type="InterPro" id="IPR047713">
    <property type="entry name" value="DHCW_cupin"/>
</dbReference>
<dbReference type="EMBL" id="JAMGBD010000002">
    <property type="protein sequence ID" value="MCL6684299.1"/>
    <property type="molecule type" value="Genomic_DNA"/>
</dbReference>
<dbReference type="SUPFAM" id="SSF51182">
    <property type="entry name" value="RmlC-like cupins"/>
    <property type="match status" value="1"/>
</dbReference>
<sequence length="110" mass="12098">MKIDPIPFTVVDWSAVAATTFAGATGTGSQRIINIGDIRIRVVDFSAGYLADHWCDRGHVLVVLEGELISQLKDGRRFLLKQGMSYKVSDFGDEPHRSFTPTGAKVFIVD</sequence>
<dbReference type="NCBIfam" id="NF038084">
    <property type="entry name" value="DHCW_cupin"/>
    <property type="match status" value="1"/>
</dbReference>
<dbReference type="RefSeq" id="WP_249848717.1">
    <property type="nucleotide sequence ID" value="NZ_JAMGBD010000002.1"/>
</dbReference>
<name>A0ABT0RPS1_9SPHN</name>
<proteinExistence type="predicted"/>
<protein>
    <submittedName>
        <fullName evidence="1">DHCW motif cupin fold protein</fullName>
    </submittedName>
</protein>
<reference evidence="1" key="1">
    <citation type="submission" date="2022-05" db="EMBL/GenBank/DDBJ databases">
        <authorList>
            <person name="Jo J.-H."/>
            <person name="Im W.-T."/>
        </authorList>
    </citation>
    <scope>NUCLEOTIDE SEQUENCE</scope>
    <source>
        <strain evidence="1">SE158</strain>
    </source>
</reference>
<gene>
    <name evidence="1" type="ORF">LZ536_10355</name>
</gene>
<dbReference type="Proteomes" id="UP001165363">
    <property type="component" value="Unassembled WGS sequence"/>
</dbReference>
<accession>A0ABT0RPS1</accession>